<feature type="transmembrane region" description="Helical" evidence="6">
    <location>
        <begin position="199"/>
        <end position="217"/>
    </location>
</feature>
<accession>A0ABQ6LME6</accession>
<dbReference type="PANTHER" id="PTHR30250:SF11">
    <property type="entry name" value="O-ANTIGEN TRANSPORTER-RELATED"/>
    <property type="match status" value="1"/>
</dbReference>
<evidence type="ECO:0000313" key="7">
    <source>
        <dbReference type="EMBL" id="GMG84377.1"/>
    </source>
</evidence>
<feature type="transmembrane region" description="Helical" evidence="6">
    <location>
        <begin position="411"/>
        <end position="432"/>
    </location>
</feature>
<feature type="transmembrane region" description="Helical" evidence="6">
    <location>
        <begin position="175"/>
        <end position="193"/>
    </location>
</feature>
<gene>
    <name evidence="7" type="ORF">LNKW23_35930</name>
</gene>
<evidence type="ECO:0000256" key="1">
    <source>
        <dbReference type="ARBA" id="ARBA00004651"/>
    </source>
</evidence>
<name>A0ABQ6LME6_9RHOB</name>
<evidence type="ECO:0000256" key="2">
    <source>
        <dbReference type="ARBA" id="ARBA00022475"/>
    </source>
</evidence>
<dbReference type="Pfam" id="PF01943">
    <property type="entry name" value="Polysacc_synt"/>
    <property type="match status" value="1"/>
</dbReference>
<feature type="transmembrane region" description="Helical" evidence="6">
    <location>
        <begin position="136"/>
        <end position="154"/>
    </location>
</feature>
<organism evidence="7 8">
    <name type="scientific">Paralimibaculum aggregatum</name>
    <dbReference type="NCBI Taxonomy" id="3036245"/>
    <lineage>
        <taxon>Bacteria</taxon>
        <taxon>Pseudomonadati</taxon>
        <taxon>Pseudomonadota</taxon>
        <taxon>Alphaproteobacteria</taxon>
        <taxon>Rhodobacterales</taxon>
        <taxon>Paracoccaceae</taxon>
        <taxon>Paralimibaculum</taxon>
    </lineage>
</organism>
<feature type="transmembrane region" description="Helical" evidence="6">
    <location>
        <begin position="101"/>
        <end position="124"/>
    </location>
</feature>
<proteinExistence type="predicted"/>
<dbReference type="Proteomes" id="UP001239909">
    <property type="component" value="Unassembled WGS sequence"/>
</dbReference>
<evidence type="ECO:0000256" key="6">
    <source>
        <dbReference type="SAM" id="Phobius"/>
    </source>
</evidence>
<keyword evidence="3 6" id="KW-0812">Transmembrane</keyword>
<keyword evidence="8" id="KW-1185">Reference proteome</keyword>
<evidence type="ECO:0000256" key="4">
    <source>
        <dbReference type="ARBA" id="ARBA00022989"/>
    </source>
</evidence>
<evidence type="ECO:0000256" key="3">
    <source>
        <dbReference type="ARBA" id="ARBA00022692"/>
    </source>
</evidence>
<dbReference type="InterPro" id="IPR050833">
    <property type="entry name" value="Poly_Biosynth_Transport"/>
</dbReference>
<evidence type="ECO:0000256" key="5">
    <source>
        <dbReference type="ARBA" id="ARBA00023136"/>
    </source>
</evidence>
<dbReference type="EMBL" id="BSYI01000035">
    <property type="protein sequence ID" value="GMG84377.1"/>
    <property type="molecule type" value="Genomic_DNA"/>
</dbReference>
<comment type="caution">
    <text evidence="7">The sequence shown here is derived from an EMBL/GenBank/DDBJ whole genome shotgun (WGS) entry which is preliminary data.</text>
</comment>
<keyword evidence="5 6" id="KW-0472">Membrane</keyword>
<feature type="transmembrane region" description="Helical" evidence="6">
    <location>
        <begin position="275"/>
        <end position="297"/>
    </location>
</feature>
<feature type="transmembrane region" description="Helical" evidence="6">
    <location>
        <begin position="20"/>
        <end position="45"/>
    </location>
</feature>
<evidence type="ECO:0008006" key="9">
    <source>
        <dbReference type="Google" id="ProtNLM"/>
    </source>
</evidence>
<reference evidence="7 8" key="1">
    <citation type="submission" date="2023-04" db="EMBL/GenBank/DDBJ databases">
        <title>Marinoamorphus aggregata gen. nov., sp. Nov., isolate from tissue of brittle star Ophioplocus japonicus.</title>
        <authorList>
            <person name="Kawano K."/>
            <person name="Sawayama S."/>
            <person name="Nakagawa S."/>
        </authorList>
    </citation>
    <scope>NUCLEOTIDE SEQUENCE [LARGE SCALE GENOMIC DNA]</scope>
    <source>
        <strain evidence="7 8">NKW23</strain>
    </source>
</reference>
<feature type="transmembrane region" description="Helical" evidence="6">
    <location>
        <begin position="318"/>
        <end position="342"/>
    </location>
</feature>
<feature type="transmembrane region" description="Helical" evidence="6">
    <location>
        <begin position="348"/>
        <end position="367"/>
    </location>
</feature>
<sequence>MNRRPWLSALSPGTGTGRHLVMAVGVSGMLYAAHLVLLLAVAVVLARVLGPDQLGVYAYTLAILNILSVFVRLGLSVLLMRETARAQSRGDWALMRGLWSWAARIALVAGLLLTLATIGAAELAGEALSAERRHTLYAGLAIASLVAFGHLLNGTLRGLQKVVAALTPELVVRPALQLGLLLGALWLAGSVPLDAPGAMLLNTAATAVSVAAGLAILWRLAPAEVKAPGPMRREVPVWVRAAMPMAASIALFQVYDQTAMLVLGNLGTDRETGLFRVVLQVALLGNYASLPFAMVATPMFSKLHAEGDTPGLQRIVTATVRGASGLILVLFIGACFLGEWFLGRVFGAAYAAGFPELIVLGIGYLLASLCGPAPDLMNMTGFERLHMRWMAVSAAANITLCTALVPSLGGMGAAIGLAVSMVGYRAAMMLAARARLGIDTTPLGRPPRPG</sequence>
<evidence type="ECO:0000313" key="8">
    <source>
        <dbReference type="Proteomes" id="UP001239909"/>
    </source>
</evidence>
<comment type="subcellular location">
    <subcellularLocation>
        <location evidence="1">Cell membrane</location>
        <topology evidence="1">Multi-pass membrane protein</topology>
    </subcellularLocation>
</comment>
<dbReference type="RefSeq" id="WP_285673418.1">
    <property type="nucleotide sequence ID" value="NZ_BSYI01000035.1"/>
</dbReference>
<keyword evidence="2" id="KW-1003">Cell membrane</keyword>
<dbReference type="PANTHER" id="PTHR30250">
    <property type="entry name" value="PST FAMILY PREDICTED COLANIC ACID TRANSPORTER"/>
    <property type="match status" value="1"/>
</dbReference>
<protein>
    <recommendedName>
        <fullName evidence="9">Polysaccharide biosynthesis protein C-terminal domain-containing protein</fullName>
    </recommendedName>
</protein>
<keyword evidence="4 6" id="KW-1133">Transmembrane helix</keyword>
<feature type="transmembrane region" description="Helical" evidence="6">
    <location>
        <begin position="57"/>
        <end position="80"/>
    </location>
</feature>
<dbReference type="InterPro" id="IPR002797">
    <property type="entry name" value="Polysacc_synth"/>
</dbReference>